<dbReference type="AlphaFoldDB" id="A0A2P5BBQ1"/>
<name>A0A2P5BBQ1_PARAD</name>
<accession>A0A2P5BBQ1</accession>
<dbReference type="Proteomes" id="UP000237105">
    <property type="component" value="Unassembled WGS sequence"/>
</dbReference>
<sequence>MADCQVKRKANLTSPTNGICEHTLEPSPPHSPSMSEDVGIHDAGTSKAKRTLELLLQHLPMKGLSNVAPSVAEAIEAILAQMS</sequence>
<dbReference type="EMBL" id="JXTB01000316">
    <property type="protein sequence ID" value="PON46206.1"/>
    <property type="molecule type" value="Genomic_DNA"/>
</dbReference>
<gene>
    <name evidence="2" type="ORF">PanWU01x14_253300</name>
</gene>
<organism evidence="2 3">
    <name type="scientific">Parasponia andersonii</name>
    <name type="common">Sponia andersonii</name>
    <dbReference type="NCBI Taxonomy" id="3476"/>
    <lineage>
        <taxon>Eukaryota</taxon>
        <taxon>Viridiplantae</taxon>
        <taxon>Streptophyta</taxon>
        <taxon>Embryophyta</taxon>
        <taxon>Tracheophyta</taxon>
        <taxon>Spermatophyta</taxon>
        <taxon>Magnoliopsida</taxon>
        <taxon>eudicotyledons</taxon>
        <taxon>Gunneridae</taxon>
        <taxon>Pentapetalae</taxon>
        <taxon>rosids</taxon>
        <taxon>fabids</taxon>
        <taxon>Rosales</taxon>
        <taxon>Cannabaceae</taxon>
        <taxon>Parasponia</taxon>
    </lineage>
</organism>
<comment type="caution">
    <text evidence="2">The sequence shown here is derived from an EMBL/GenBank/DDBJ whole genome shotgun (WGS) entry which is preliminary data.</text>
</comment>
<proteinExistence type="predicted"/>
<protein>
    <submittedName>
        <fullName evidence="2">Uncharacterized protein</fullName>
    </submittedName>
</protein>
<evidence type="ECO:0000313" key="2">
    <source>
        <dbReference type="EMBL" id="PON46206.1"/>
    </source>
</evidence>
<feature type="region of interest" description="Disordered" evidence="1">
    <location>
        <begin position="1"/>
        <end position="44"/>
    </location>
</feature>
<evidence type="ECO:0000256" key="1">
    <source>
        <dbReference type="SAM" id="MobiDB-lite"/>
    </source>
</evidence>
<keyword evidence="3" id="KW-1185">Reference proteome</keyword>
<reference evidence="3" key="1">
    <citation type="submission" date="2016-06" db="EMBL/GenBank/DDBJ databases">
        <title>Parallel loss of symbiosis genes in relatives of nitrogen-fixing non-legume Parasponia.</title>
        <authorList>
            <person name="Van Velzen R."/>
            <person name="Holmer R."/>
            <person name="Bu F."/>
            <person name="Rutten L."/>
            <person name="Van Zeijl A."/>
            <person name="Liu W."/>
            <person name="Santuari L."/>
            <person name="Cao Q."/>
            <person name="Sharma T."/>
            <person name="Shen D."/>
            <person name="Roswanjaya Y."/>
            <person name="Wardhani T."/>
            <person name="Kalhor M.S."/>
            <person name="Jansen J."/>
            <person name="Van den Hoogen J."/>
            <person name="Gungor B."/>
            <person name="Hartog M."/>
            <person name="Hontelez J."/>
            <person name="Verver J."/>
            <person name="Yang W.-C."/>
            <person name="Schijlen E."/>
            <person name="Repin R."/>
            <person name="Schilthuizen M."/>
            <person name="Schranz E."/>
            <person name="Heidstra R."/>
            <person name="Miyata K."/>
            <person name="Fedorova E."/>
            <person name="Kohlen W."/>
            <person name="Bisseling T."/>
            <person name="Smit S."/>
            <person name="Geurts R."/>
        </authorList>
    </citation>
    <scope>NUCLEOTIDE SEQUENCE [LARGE SCALE GENOMIC DNA]</scope>
    <source>
        <strain evidence="3">cv. WU1-14</strain>
    </source>
</reference>
<evidence type="ECO:0000313" key="3">
    <source>
        <dbReference type="Proteomes" id="UP000237105"/>
    </source>
</evidence>